<dbReference type="PANTHER" id="PTHR16487">
    <property type="entry name" value="PPP4R2-RELATED PROTEIN"/>
    <property type="match status" value="1"/>
</dbReference>
<dbReference type="Gramene" id="Bo2g013420.1">
    <property type="protein sequence ID" value="Bo2g013420.1"/>
    <property type="gene ID" value="Bo2g013420"/>
</dbReference>
<evidence type="ECO:0008006" key="5">
    <source>
        <dbReference type="Google" id="ProtNLM"/>
    </source>
</evidence>
<reference evidence="3 4" key="1">
    <citation type="journal article" date="2014" name="Genome Biol.">
        <title>Transcriptome and methylome profiling reveals relics of genome dominance in the mesopolyploid Brassica oleracea.</title>
        <authorList>
            <person name="Parkin I.A."/>
            <person name="Koh C."/>
            <person name="Tang H."/>
            <person name="Robinson S.J."/>
            <person name="Kagale S."/>
            <person name="Clarke W.E."/>
            <person name="Town C.D."/>
            <person name="Nixon J."/>
            <person name="Krishnakumar V."/>
            <person name="Bidwell S.L."/>
            <person name="Denoeud F."/>
            <person name="Belcram H."/>
            <person name="Links M.G."/>
            <person name="Just J."/>
            <person name="Clarke C."/>
            <person name="Bender T."/>
            <person name="Huebert T."/>
            <person name="Mason A.S."/>
            <person name="Pires J.C."/>
            <person name="Barker G."/>
            <person name="Moore J."/>
            <person name="Walley P.G."/>
            <person name="Manoli S."/>
            <person name="Batley J."/>
            <person name="Edwards D."/>
            <person name="Nelson M.N."/>
            <person name="Wang X."/>
            <person name="Paterson A.H."/>
            <person name="King G."/>
            <person name="Bancroft I."/>
            <person name="Chalhoub B."/>
            <person name="Sharpe A.G."/>
        </authorList>
    </citation>
    <scope>NUCLEOTIDE SEQUENCE</scope>
    <source>
        <strain evidence="3 4">cv. TO1000</strain>
    </source>
</reference>
<feature type="compositionally biased region" description="Acidic residues" evidence="2">
    <location>
        <begin position="214"/>
        <end position="231"/>
    </location>
</feature>
<dbReference type="EnsemblPlants" id="Bo2g013420.1">
    <property type="protein sequence ID" value="Bo2g013420.1"/>
    <property type="gene ID" value="Bo2g013420"/>
</dbReference>
<comment type="similarity">
    <text evidence="1">Belongs to the PPP4R2 family.</text>
</comment>
<dbReference type="OMA" id="ANWTQNG"/>
<evidence type="ECO:0000256" key="2">
    <source>
        <dbReference type="SAM" id="MobiDB-lite"/>
    </source>
</evidence>
<dbReference type="RefSeq" id="XP_013616156.1">
    <property type="nucleotide sequence ID" value="XM_013760702.1"/>
</dbReference>
<dbReference type="Proteomes" id="UP000032141">
    <property type="component" value="Chromosome C2"/>
</dbReference>
<name>A0A0D3AJF9_BRAOL</name>
<dbReference type="InterPro" id="IPR015267">
    <property type="entry name" value="PPP4R2"/>
</dbReference>
<dbReference type="GO" id="GO:0005829">
    <property type="term" value="C:cytosol"/>
    <property type="evidence" value="ECO:0007669"/>
    <property type="project" value="EnsemblPlants"/>
</dbReference>
<dbReference type="OrthoDB" id="341898at2759"/>
<sequence length="266" mass="28912">MEMQSSSDHEAPDTSSVPPPPPPSDGAPLQDHALLPQSIEHPVAVQEAEMSEEEVKGVLEAVASRGKFWQDWEKLKGMLSWWLKKVLSEYPEAKMTDEQQKKALGETYSQLVNRLDEALLNFDEGPPFTLQRLCEILLAARSIYPKLSKLALALEKNLLVTSMLSISTDPQLETTENANATTEDTGSAAANWTQNGTEAVGGDKDEIMTEVEEADVDDAMTIDMETIDEPSETMTTASESEKPSETNAAEPSSDSMAAGEGDSPLP</sequence>
<feature type="region of interest" description="Disordered" evidence="2">
    <location>
        <begin position="1"/>
        <end position="37"/>
    </location>
</feature>
<dbReference type="STRING" id="109376.A0A0D3AJF9"/>
<dbReference type="eggNOG" id="KOG3175">
    <property type="taxonomic scope" value="Eukaryota"/>
</dbReference>
<dbReference type="GO" id="GO:0030289">
    <property type="term" value="C:protein phosphatase 4 complex"/>
    <property type="evidence" value="ECO:0007669"/>
    <property type="project" value="InterPro"/>
</dbReference>
<dbReference type="KEGG" id="boe:106322625"/>
<feature type="compositionally biased region" description="Polar residues" evidence="2">
    <location>
        <begin position="245"/>
        <end position="255"/>
    </location>
</feature>
<dbReference type="GO" id="GO:0019888">
    <property type="term" value="F:protein phosphatase regulator activity"/>
    <property type="evidence" value="ECO:0007669"/>
    <property type="project" value="InterPro"/>
</dbReference>
<feature type="region of interest" description="Disordered" evidence="2">
    <location>
        <begin position="214"/>
        <end position="266"/>
    </location>
</feature>
<keyword evidence="4" id="KW-1185">Reference proteome</keyword>
<evidence type="ECO:0000313" key="4">
    <source>
        <dbReference type="Proteomes" id="UP000032141"/>
    </source>
</evidence>
<evidence type="ECO:0000313" key="3">
    <source>
        <dbReference type="EnsemblPlants" id="Bo2g013420.1"/>
    </source>
</evidence>
<reference evidence="3" key="2">
    <citation type="submission" date="2015-03" db="UniProtKB">
        <authorList>
            <consortium name="EnsemblPlants"/>
        </authorList>
    </citation>
    <scope>IDENTIFICATION</scope>
</reference>
<dbReference type="GeneID" id="106322625"/>
<evidence type="ECO:0000256" key="1">
    <source>
        <dbReference type="ARBA" id="ARBA00009207"/>
    </source>
</evidence>
<dbReference type="Pfam" id="PF09184">
    <property type="entry name" value="PPP4R2"/>
    <property type="match status" value="1"/>
</dbReference>
<proteinExistence type="inferred from homology"/>
<dbReference type="AlphaFoldDB" id="A0A0D3AJF9"/>
<protein>
    <recommendedName>
        <fullName evidence="5">Serine/threonine-protein phosphatase 4 regulatory subunit 2</fullName>
    </recommendedName>
</protein>
<dbReference type="PANTHER" id="PTHR16487:SF0">
    <property type="entry name" value="PROTEIN PHOSPHATASE 4 REGULATORY SUBUNIT 2-RELATED"/>
    <property type="match status" value="1"/>
</dbReference>
<dbReference type="GO" id="GO:0005634">
    <property type="term" value="C:nucleus"/>
    <property type="evidence" value="ECO:0007669"/>
    <property type="project" value="EnsemblPlants"/>
</dbReference>
<organism evidence="3 4">
    <name type="scientific">Brassica oleracea var. oleracea</name>
    <dbReference type="NCBI Taxonomy" id="109376"/>
    <lineage>
        <taxon>Eukaryota</taxon>
        <taxon>Viridiplantae</taxon>
        <taxon>Streptophyta</taxon>
        <taxon>Embryophyta</taxon>
        <taxon>Tracheophyta</taxon>
        <taxon>Spermatophyta</taxon>
        <taxon>Magnoliopsida</taxon>
        <taxon>eudicotyledons</taxon>
        <taxon>Gunneridae</taxon>
        <taxon>Pentapetalae</taxon>
        <taxon>rosids</taxon>
        <taxon>malvids</taxon>
        <taxon>Brassicales</taxon>
        <taxon>Brassicaceae</taxon>
        <taxon>Brassiceae</taxon>
        <taxon>Brassica</taxon>
    </lineage>
</organism>
<dbReference type="HOGENOM" id="CLU_055540_1_0_1"/>
<accession>A0A0D3AJF9</accession>